<accession>A0ABV2QAN7</accession>
<evidence type="ECO:0000259" key="4">
    <source>
        <dbReference type="Pfam" id="PF13458"/>
    </source>
</evidence>
<dbReference type="RefSeq" id="WP_354445042.1">
    <property type="nucleotide sequence ID" value="NZ_JBEPSH010000006.1"/>
</dbReference>
<gene>
    <name evidence="5" type="ORF">ABIE13_003206</name>
</gene>
<feature type="signal peptide" evidence="3">
    <location>
        <begin position="1"/>
        <end position="23"/>
    </location>
</feature>
<evidence type="ECO:0000256" key="3">
    <source>
        <dbReference type="SAM" id="SignalP"/>
    </source>
</evidence>
<protein>
    <submittedName>
        <fullName evidence="5">Branched-chain amino acid transport system substrate-binding protein</fullName>
    </submittedName>
</protein>
<comment type="caution">
    <text evidence="5">The sequence shown here is derived from an EMBL/GenBank/DDBJ whole genome shotgun (WGS) entry which is preliminary data.</text>
</comment>
<reference evidence="5 6" key="1">
    <citation type="submission" date="2024-06" db="EMBL/GenBank/DDBJ databases">
        <title>Sorghum-associated microbial communities from plants grown in Nebraska, USA.</title>
        <authorList>
            <person name="Schachtman D."/>
        </authorList>
    </citation>
    <scope>NUCLEOTIDE SEQUENCE [LARGE SCALE GENOMIC DNA]</scope>
    <source>
        <strain evidence="5 6">2709</strain>
    </source>
</reference>
<keyword evidence="6" id="KW-1185">Reference proteome</keyword>
<feature type="domain" description="Leucine-binding protein" evidence="4">
    <location>
        <begin position="26"/>
        <end position="366"/>
    </location>
</feature>
<sequence>MRMRTWKFVPMLALFLVVHEASAATKVKVGVLTSMSSFISDFTGQGSVEAAKLAIEDFRARHPGVTVDLVSADQQNKPDVATGIVREWFDRGSVDVLVDAPPSPVSLAVTDIVRDKNKVYLATSSSHSDLSGKKCNPNTIQWTYTNWAFANGTGKAVVRQGGDTWFFLTADYAYGHSLEKETADTVKAAGGKVVGTVKHPVSASDLSSFLLQAQASRAKVIGLANAGGDTINSIKQAAEFGIVSGKQNLAALALFITDVHAMGLKASQGLMLTTAFYWDLNDSTRAFSKRFAGRMNGKMPTQAQAGVYSSVLQYLLAVQRVGSPADGAKVVAEMRKLDWFDDPLFGRTRVQENGGVQHAMYLAQVKTPAESRAPWDYYKILQKIPEDQAFQPKEQTGCALVK</sequence>
<comment type="similarity">
    <text evidence="1">Belongs to the leucine-binding protein family.</text>
</comment>
<dbReference type="InterPro" id="IPR051010">
    <property type="entry name" value="BCAA_transport"/>
</dbReference>
<dbReference type="Gene3D" id="3.40.50.2300">
    <property type="match status" value="2"/>
</dbReference>
<dbReference type="InterPro" id="IPR028081">
    <property type="entry name" value="Leu-bd"/>
</dbReference>
<dbReference type="PANTHER" id="PTHR30483">
    <property type="entry name" value="LEUCINE-SPECIFIC-BINDING PROTEIN"/>
    <property type="match status" value="1"/>
</dbReference>
<evidence type="ECO:0000313" key="6">
    <source>
        <dbReference type="Proteomes" id="UP001549320"/>
    </source>
</evidence>
<organism evidence="5 6">
    <name type="scientific">Ottowia thiooxydans</name>
    <dbReference type="NCBI Taxonomy" id="219182"/>
    <lineage>
        <taxon>Bacteria</taxon>
        <taxon>Pseudomonadati</taxon>
        <taxon>Pseudomonadota</taxon>
        <taxon>Betaproteobacteria</taxon>
        <taxon>Burkholderiales</taxon>
        <taxon>Comamonadaceae</taxon>
        <taxon>Ottowia</taxon>
    </lineage>
</organism>
<proteinExistence type="inferred from homology"/>
<dbReference type="SUPFAM" id="SSF53822">
    <property type="entry name" value="Periplasmic binding protein-like I"/>
    <property type="match status" value="1"/>
</dbReference>
<dbReference type="InterPro" id="IPR028082">
    <property type="entry name" value="Peripla_BP_I"/>
</dbReference>
<feature type="chain" id="PRO_5047104569" evidence="3">
    <location>
        <begin position="24"/>
        <end position="402"/>
    </location>
</feature>
<dbReference type="CDD" id="cd06327">
    <property type="entry name" value="PBP1_SBP-like"/>
    <property type="match status" value="1"/>
</dbReference>
<dbReference type="Pfam" id="PF13458">
    <property type="entry name" value="Peripla_BP_6"/>
    <property type="match status" value="1"/>
</dbReference>
<keyword evidence="2 3" id="KW-0732">Signal</keyword>
<dbReference type="Proteomes" id="UP001549320">
    <property type="component" value="Unassembled WGS sequence"/>
</dbReference>
<evidence type="ECO:0000256" key="2">
    <source>
        <dbReference type="ARBA" id="ARBA00022729"/>
    </source>
</evidence>
<dbReference type="EMBL" id="JBEPSH010000006">
    <property type="protein sequence ID" value="MET4578090.1"/>
    <property type="molecule type" value="Genomic_DNA"/>
</dbReference>
<dbReference type="PANTHER" id="PTHR30483:SF6">
    <property type="entry name" value="PERIPLASMIC BINDING PROTEIN OF ABC TRANSPORTER FOR NATURAL AMINO ACIDS"/>
    <property type="match status" value="1"/>
</dbReference>
<name>A0ABV2QAN7_9BURK</name>
<evidence type="ECO:0000256" key="1">
    <source>
        <dbReference type="ARBA" id="ARBA00010062"/>
    </source>
</evidence>
<evidence type="ECO:0000313" key="5">
    <source>
        <dbReference type="EMBL" id="MET4578090.1"/>
    </source>
</evidence>